<comment type="caution">
    <text evidence="1">The sequence shown here is derived from an EMBL/GenBank/DDBJ whole genome shotgun (WGS) entry which is preliminary data.</text>
</comment>
<dbReference type="EMBL" id="BGZK01000609">
    <property type="protein sequence ID" value="GBP52778.1"/>
    <property type="molecule type" value="Genomic_DNA"/>
</dbReference>
<gene>
    <name evidence="1" type="ORF">EVAR_27721_1</name>
</gene>
<evidence type="ECO:0000313" key="2">
    <source>
        <dbReference type="Proteomes" id="UP000299102"/>
    </source>
</evidence>
<sequence length="75" mass="8004">MVLTLAAPVKQYGILSLTRGDSIKTVEVCRNVYARRISDSKDSSTAASDRNDSTICEVFGHSSINSPARGRGSDA</sequence>
<reference evidence="1 2" key="1">
    <citation type="journal article" date="2019" name="Commun. Biol.">
        <title>The bagworm genome reveals a unique fibroin gene that provides high tensile strength.</title>
        <authorList>
            <person name="Kono N."/>
            <person name="Nakamura H."/>
            <person name="Ohtoshi R."/>
            <person name="Tomita M."/>
            <person name="Numata K."/>
            <person name="Arakawa K."/>
        </authorList>
    </citation>
    <scope>NUCLEOTIDE SEQUENCE [LARGE SCALE GENOMIC DNA]</scope>
</reference>
<keyword evidence="2" id="KW-1185">Reference proteome</keyword>
<proteinExistence type="predicted"/>
<organism evidence="1 2">
    <name type="scientific">Eumeta variegata</name>
    <name type="common">Bagworm moth</name>
    <name type="synonym">Eumeta japonica</name>
    <dbReference type="NCBI Taxonomy" id="151549"/>
    <lineage>
        <taxon>Eukaryota</taxon>
        <taxon>Metazoa</taxon>
        <taxon>Ecdysozoa</taxon>
        <taxon>Arthropoda</taxon>
        <taxon>Hexapoda</taxon>
        <taxon>Insecta</taxon>
        <taxon>Pterygota</taxon>
        <taxon>Neoptera</taxon>
        <taxon>Endopterygota</taxon>
        <taxon>Lepidoptera</taxon>
        <taxon>Glossata</taxon>
        <taxon>Ditrysia</taxon>
        <taxon>Tineoidea</taxon>
        <taxon>Psychidae</taxon>
        <taxon>Oiketicinae</taxon>
        <taxon>Eumeta</taxon>
    </lineage>
</organism>
<protein>
    <submittedName>
        <fullName evidence="1">Uncharacterized protein</fullName>
    </submittedName>
</protein>
<dbReference type="Proteomes" id="UP000299102">
    <property type="component" value="Unassembled WGS sequence"/>
</dbReference>
<accession>A0A4C1WN26</accession>
<evidence type="ECO:0000313" key="1">
    <source>
        <dbReference type="EMBL" id="GBP52778.1"/>
    </source>
</evidence>
<name>A0A4C1WN26_EUMVA</name>
<dbReference type="AlphaFoldDB" id="A0A4C1WN26"/>